<evidence type="ECO:0000313" key="2">
    <source>
        <dbReference type="EMBL" id="MBS5413790.1"/>
    </source>
</evidence>
<feature type="non-terminal residue" evidence="2">
    <location>
        <position position="1"/>
    </location>
</feature>
<comment type="caution">
    <text evidence="2">The sequence shown here is derived from an EMBL/GenBank/DDBJ whole genome shotgun (WGS) entry which is preliminary data.</text>
</comment>
<gene>
    <name evidence="2" type="ORF">KHY35_24330</name>
</gene>
<feature type="domain" description="DUF551" evidence="1">
    <location>
        <begin position="86"/>
        <end position="144"/>
    </location>
</feature>
<sequence length="149" mass="17561">ARYAARHLSGRRKARMKRLTQKDEQGNWCLEGVPWEQLHEGQVITKYLRERLYGALWKLMEYEDTGLAPEEIKALNANGKTSEHRWIPVEERLPEDREDVLVCTKKGWILVAWYGPRGKRWHIALSDACMIHEDIAAWQPLPEPYRPEE</sequence>
<evidence type="ECO:0000313" key="3">
    <source>
        <dbReference type="Proteomes" id="UP000782901"/>
    </source>
</evidence>
<organism evidence="2 3">
    <name type="scientific">Bacteroides thetaiotaomicron</name>
    <dbReference type="NCBI Taxonomy" id="818"/>
    <lineage>
        <taxon>Bacteria</taxon>
        <taxon>Pseudomonadati</taxon>
        <taxon>Bacteroidota</taxon>
        <taxon>Bacteroidia</taxon>
        <taxon>Bacteroidales</taxon>
        <taxon>Bacteroidaceae</taxon>
        <taxon>Bacteroides</taxon>
    </lineage>
</organism>
<accession>A0A943DTL7</accession>
<name>A0A943DTL7_BACT4</name>
<proteinExistence type="predicted"/>
<dbReference type="InterPro" id="IPR007539">
    <property type="entry name" value="DUF551"/>
</dbReference>
<dbReference type="EMBL" id="JAGZEE010000111">
    <property type="protein sequence ID" value="MBS5413790.1"/>
    <property type="molecule type" value="Genomic_DNA"/>
</dbReference>
<evidence type="ECO:0000259" key="1">
    <source>
        <dbReference type="Pfam" id="PF04448"/>
    </source>
</evidence>
<dbReference type="AlphaFoldDB" id="A0A943DTL7"/>
<dbReference type="Proteomes" id="UP000782901">
    <property type="component" value="Unassembled WGS sequence"/>
</dbReference>
<reference evidence="2" key="1">
    <citation type="submission" date="2021-02" db="EMBL/GenBank/DDBJ databases">
        <title>Infant gut strain persistence is associated with maternal origin, phylogeny, and functional potential including surface adhesion and iron acquisition.</title>
        <authorList>
            <person name="Lou Y.C."/>
        </authorList>
    </citation>
    <scope>NUCLEOTIDE SEQUENCE</scope>
    <source>
        <strain evidence="2">L3_082_243G1_dasL3_082_243G1_maxbin2.maxbin.015s ta_sub</strain>
    </source>
</reference>
<dbReference type="Pfam" id="PF04448">
    <property type="entry name" value="DUF551"/>
    <property type="match status" value="1"/>
</dbReference>
<protein>
    <submittedName>
        <fullName evidence="2">DUF551 domain-containing protein</fullName>
    </submittedName>
</protein>